<evidence type="ECO:0000313" key="2">
    <source>
        <dbReference type="Proteomes" id="UP001056120"/>
    </source>
</evidence>
<sequence>MKGCTARIDLTPSVVLRGHKRGIWSVEFSPVDQCVITASGDETIKIWAISDYKDYPWCSVCFLWVKGTRFFECPPLHGAMVRQDKVKLAATMNEFSSRHLSEQLVGMCSTFSACRNSSLTFNSTQKSFGIDDFRKIPNGVNGKSYSDGIKMKIFSRTAVETGPGGVNTLSHVAPPKSSSFFAKYGMDSGFSKKKYMSL</sequence>
<gene>
    <name evidence="1" type="ORF">L1987_17767</name>
</gene>
<accession>A0ACB9IXX3</accession>
<comment type="caution">
    <text evidence="1">The sequence shown here is derived from an EMBL/GenBank/DDBJ whole genome shotgun (WGS) entry which is preliminary data.</text>
</comment>
<organism evidence="1 2">
    <name type="scientific">Smallanthus sonchifolius</name>
    <dbReference type="NCBI Taxonomy" id="185202"/>
    <lineage>
        <taxon>Eukaryota</taxon>
        <taxon>Viridiplantae</taxon>
        <taxon>Streptophyta</taxon>
        <taxon>Embryophyta</taxon>
        <taxon>Tracheophyta</taxon>
        <taxon>Spermatophyta</taxon>
        <taxon>Magnoliopsida</taxon>
        <taxon>eudicotyledons</taxon>
        <taxon>Gunneridae</taxon>
        <taxon>Pentapetalae</taxon>
        <taxon>asterids</taxon>
        <taxon>campanulids</taxon>
        <taxon>Asterales</taxon>
        <taxon>Asteraceae</taxon>
        <taxon>Asteroideae</taxon>
        <taxon>Heliantheae alliance</taxon>
        <taxon>Millerieae</taxon>
        <taxon>Smallanthus</taxon>
    </lineage>
</organism>
<reference evidence="1 2" key="2">
    <citation type="journal article" date="2022" name="Mol. Ecol. Resour.">
        <title>The genomes of chicory, endive, great burdock and yacon provide insights into Asteraceae paleo-polyploidization history and plant inulin production.</title>
        <authorList>
            <person name="Fan W."/>
            <person name="Wang S."/>
            <person name="Wang H."/>
            <person name="Wang A."/>
            <person name="Jiang F."/>
            <person name="Liu H."/>
            <person name="Zhao H."/>
            <person name="Xu D."/>
            <person name="Zhang Y."/>
        </authorList>
    </citation>
    <scope>NUCLEOTIDE SEQUENCE [LARGE SCALE GENOMIC DNA]</scope>
    <source>
        <strain evidence="2">cv. Yunnan</strain>
        <tissue evidence="1">Leaves</tissue>
    </source>
</reference>
<evidence type="ECO:0000313" key="1">
    <source>
        <dbReference type="EMBL" id="KAI3813053.1"/>
    </source>
</evidence>
<proteinExistence type="predicted"/>
<reference evidence="2" key="1">
    <citation type="journal article" date="2022" name="Mol. Ecol. Resour.">
        <title>The genomes of chicory, endive, great burdock and yacon provide insights into Asteraceae palaeo-polyploidization history and plant inulin production.</title>
        <authorList>
            <person name="Fan W."/>
            <person name="Wang S."/>
            <person name="Wang H."/>
            <person name="Wang A."/>
            <person name="Jiang F."/>
            <person name="Liu H."/>
            <person name="Zhao H."/>
            <person name="Xu D."/>
            <person name="Zhang Y."/>
        </authorList>
    </citation>
    <scope>NUCLEOTIDE SEQUENCE [LARGE SCALE GENOMIC DNA]</scope>
    <source>
        <strain evidence="2">cv. Yunnan</strain>
    </source>
</reference>
<dbReference type="Proteomes" id="UP001056120">
    <property type="component" value="Linkage Group LG06"/>
</dbReference>
<name>A0ACB9IXX3_9ASTR</name>
<protein>
    <submittedName>
        <fullName evidence="1">Uncharacterized protein</fullName>
    </submittedName>
</protein>
<keyword evidence="2" id="KW-1185">Reference proteome</keyword>
<dbReference type="EMBL" id="CM042023">
    <property type="protein sequence ID" value="KAI3813053.1"/>
    <property type="molecule type" value="Genomic_DNA"/>
</dbReference>